<gene>
    <name evidence="1" type="ORF">LTS18_014229</name>
</gene>
<dbReference type="EMBL" id="JAWDJW010010845">
    <property type="protein sequence ID" value="KAK3045250.1"/>
    <property type="molecule type" value="Genomic_DNA"/>
</dbReference>
<proteinExistence type="predicted"/>
<keyword evidence="2" id="KW-1185">Reference proteome</keyword>
<evidence type="ECO:0000313" key="2">
    <source>
        <dbReference type="Proteomes" id="UP001186974"/>
    </source>
</evidence>
<comment type="caution">
    <text evidence="1">The sequence shown here is derived from an EMBL/GenBank/DDBJ whole genome shotgun (WGS) entry which is preliminary data.</text>
</comment>
<name>A0ACC3CVE4_9PEZI</name>
<sequence length="64" mass="6661">MDGKHTEDVGRPTGPPSDADETQKGVVVNASGHIQELNRNFNLMSILSVGIVTGNTWAAIGGSI</sequence>
<reference evidence="1" key="1">
    <citation type="submission" date="2024-09" db="EMBL/GenBank/DDBJ databases">
        <title>Black Yeasts Isolated from many extreme environments.</title>
        <authorList>
            <person name="Coleine C."/>
            <person name="Stajich J.E."/>
            <person name="Selbmann L."/>
        </authorList>
    </citation>
    <scope>NUCLEOTIDE SEQUENCE</scope>
    <source>
        <strain evidence="1">CCFEE 5737</strain>
    </source>
</reference>
<feature type="non-terminal residue" evidence="1">
    <location>
        <position position="64"/>
    </location>
</feature>
<protein>
    <submittedName>
        <fullName evidence="1">Uncharacterized protein</fullName>
    </submittedName>
</protein>
<dbReference type="Proteomes" id="UP001186974">
    <property type="component" value="Unassembled WGS sequence"/>
</dbReference>
<organism evidence="1 2">
    <name type="scientific">Coniosporium uncinatum</name>
    <dbReference type="NCBI Taxonomy" id="93489"/>
    <lineage>
        <taxon>Eukaryota</taxon>
        <taxon>Fungi</taxon>
        <taxon>Dikarya</taxon>
        <taxon>Ascomycota</taxon>
        <taxon>Pezizomycotina</taxon>
        <taxon>Dothideomycetes</taxon>
        <taxon>Dothideomycetes incertae sedis</taxon>
        <taxon>Coniosporium</taxon>
    </lineage>
</organism>
<evidence type="ECO:0000313" key="1">
    <source>
        <dbReference type="EMBL" id="KAK3045250.1"/>
    </source>
</evidence>
<accession>A0ACC3CVE4</accession>